<feature type="transmembrane region" description="Helical" evidence="13">
    <location>
        <begin position="45"/>
        <end position="64"/>
    </location>
</feature>
<evidence type="ECO:0000256" key="5">
    <source>
        <dbReference type="ARBA" id="ARBA00022692"/>
    </source>
</evidence>
<keyword evidence="7" id="KW-0630">Potassium</keyword>
<evidence type="ECO:0000256" key="6">
    <source>
        <dbReference type="ARBA" id="ARBA00022826"/>
    </source>
</evidence>
<evidence type="ECO:0000256" key="1">
    <source>
        <dbReference type="ARBA" id="ARBA00004141"/>
    </source>
</evidence>
<evidence type="ECO:0000313" key="15">
    <source>
        <dbReference type="Proteomes" id="UP001500542"/>
    </source>
</evidence>
<evidence type="ECO:0000256" key="12">
    <source>
        <dbReference type="ARBA" id="ARBA00034430"/>
    </source>
</evidence>
<keyword evidence="4" id="KW-0633">Potassium transport</keyword>
<evidence type="ECO:0000256" key="3">
    <source>
        <dbReference type="ARBA" id="ARBA00022448"/>
    </source>
</evidence>
<organism evidence="14 15">
    <name type="scientific">Kribbella koreensis</name>
    <dbReference type="NCBI Taxonomy" id="57909"/>
    <lineage>
        <taxon>Bacteria</taxon>
        <taxon>Bacillati</taxon>
        <taxon>Actinomycetota</taxon>
        <taxon>Actinomycetes</taxon>
        <taxon>Propionibacteriales</taxon>
        <taxon>Kribbellaceae</taxon>
        <taxon>Kribbella</taxon>
    </lineage>
</organism>
<feature type="transmembrane region" description="Helical" evidence="13">
    <location>
        <begin position="76"/>
        <end position="98"/>
    </location>
</feature>
<keyword evidence="9" id="KW-0406">Ion transport</keyword>
<dbReference type="InterPro" id="IPR010617">
    <property type="entry name" value="TMEM175-like"/>
</dbReference>
<comment type="caution">
    <text evidence="14">The sequence shown here is derived from an EMBL/GenBank/DDBJ whole genome shotgun (WGS) entry which is preliminary data.</text>
</comment>
<evidence type="ECO:0000256" key="11">
    <source>
        <dbReference type="ARBA" id="ARBA00023303"/>
    </source>
</evidence>
<dbReference type="Proteomes" id="UP001500542">
    <property type="component" value="Unassembled WGS sequence"/>
</dbReference>
<evidence type="ECO:0000313" key="14">
    <source>
        <dbReference type="EMBL" id="GAA0949396.1"/>
    </source>
</evidence>
<comment type="catalytic activity">
    <reaction evidence="12">
        <text>K(+)(in) = K(+)(out)</text>
        <dbReference type="Rhea" id="RHEA:29463"/>
        <dbReference type="ChEBI" id="CHEBI:29103"/>
    </reaction>
</comment>
<keyword evidence="8 13" id="KW-1133">Transmembrane helix</keyword>
<accession>A0ABN1QYV8</accession>
<keyword evidence="5 13" id="KW-0812">Transmembrane</keyword>
<reference evidence="14 15" key="1">
    <citation type="journal article" date="2019" name="Int. J. Syst. Evol. Microbiol.">
        <title>The Global Catalogue of Microorganisms (GCM) 10K type strain sequencing project: providing services to taxonomists for standard genome sequencing and annotation.</title>
        <authorList>
            <consortium name="The Broad Institute Genomics Platform"/>
            <consortium name="The Broad Institute Genome Sequencing Center for Infectious Disease"/>
            <person name="Wu L."/>
            <person name="Ma J."/>
        </authorList>
    </citation>
    <scope>NUCLEOTIDE SEQUENCE [LARGE SCALE GENOMIC DNA]</scope>
    <source>
        <strain evidence="14 15">JCM 10977</strain>
    </source>
</reference>
<evidence type="ECO:0000256" key="7">
    <source>
        <dbReference type="ARBA" id="ARBA00022958"/>
    </source>
</evidence>
<evidence type="ECO:0000256" key="2">
    <source>
        <dbReference type="ARBA" id="ARBA00006920"/>
    </source>
</evidence>
<protein>
    <submittedName>
        <fullName evidence="14">TMEM175 family protein</fullName>
    </submittedName>
</protein>
<evidence type="ECO:0000256" key="8">
    <source>
        <dbReference type="ARBA" id="ARBA00022989"/>
    </source>
</evidence>
<keyword evidence="11" id="KW-0407">Ion channel</keyword>
<dbReference type="PANTHER" id="PTHR31462:SF5">
    <property type="entry name" value="ENDOSOMAL_LYSOSOMAL PROTON CHANNEL TMEM175"/>
    <property type="match status" value="1"/>
</dbReference>
<proteinExistence type="inferred from homology"/>
<dbReference type="RefSeq" id="WP_343974192.1">
    <property type="nucleotide sequence ID" value="NZ_BAAAHK010000012.1"/>
</dbReference>
<comment type="subcellular location">
    <subcellularLocation>
        <location evidence="1">Membrane</location>
        <topology evidence="1">Multi-pass membrane protein</topology>
    </subcellularLocation>
</comment>
<dbReference type="Pfam" id="PF06736">
    <property type="entry name" value="TMEM175"/>
    <property type="match status" value="1"/>
</dbReference>
<dbReference type="PANTHER" id="PTHR31462">
    <property type="entry name" value="ENDOSOMAL/LYSOSOMAL POTASSIUM CHANNEL TMEM175"/>
    <property type="match status" value="1"/>
</dbReference>
<name>A0ABN1QYV8_9ACTN</name>
<keyword evidence="15" id="KW-1185">Reference proteome</keyword>
<keyword evidence="3" id="KW-0813">Transport</keyword>
<evidence type="ECO:0000256" key="10">
    <source>
        <dbReference type="ARBA" id="ARBA00023136"/>
    </source>
</evidence>
<keyword evidence="10 13" id="KW-0472">Membrane</keyword>
<evidence type="ECO:0000256" key="13">
    <source>
        <dbReference type="SAM" id="Phobius"/>
    </source>
</evidence>
<feature type="transmembrane region" description="Helical" evidence="13">
    <location>
        <begin position="160"/>
        <end position="188"/>
    </location>
</feature>
<sequence>MKTARLEAFSDGVFAIAITLLVIEIKVPEDTHDLAHKLLELWPSYLGYTISFLVIGLVWANHHAMFDHIAVADRMLLFLNTLLLLLVALIPFTAGVLASALRNGESERTAVVLYGVVLVAGGFPFNAIWEYARRDHRLLGPTITPKEAQAISRRFLLGPVLYGIGTALGALLPVLGIITFALLIPFYWLPPLLTRSRRGVAASDRPD</sequence>
<keyword evidence="6" id="KW-0631">Potassium channel</keyword>
<dbReference type="EMBL" id="BAAAHK010000012">
    <property type="protein sequence ID" value="GAA0949396.1"/>
    <property type="molecule type" value="Genomic_DNA"/>
</dbReference>
<feature type="transmembrane region" description="Helical" evidence="13">
    <location>
        <begin position="110"/>
        <end position="129"/>
    </location>
</feature>
<evidence type="ECO:0000256" key="4">
    <source>
        <dbReference type="ARBA" id="ARBA00022538"/>
    </source>
</evidence>
<comment type="similarity">
    <text evidence="2">Belongs to the TMEM175 family.</text>
</comment>
<evidence type="ECO:0000256" key="9">
    <source>
        <dbReference type="ARBA" id="ARBA00023065"/>
    </source>
</evidence>
<gene>
    <name evidence="14" type="ORF">GCM10009554_47950</name>
</gene>